<proteinExistence type="predicted"/>
<keyword evidence="2" id="KW-1185">Reference proteome</keyword>
<name>A0A1R3H2A2_9ROSI</name>
<reference evidence="2" key="1">
    <citation type="submission" date="2013-09" db="EMBL/GenBank/DDBJ databases">
        <title>Corchorus olitorius genome sequencing.</title>
        <authorList>
            <person name="Alam M."/>
            <person name="Haque M.S."/>
            <person name="Islam M.S."/>
            <person name="Emdad E.M."/>
            <person name="Islam M.M."/>
            <person name="Ahmed B."/>
            <person name="Halim A."/>
            <person name="Hossen Q.M.M."/>
            <person name="Hossain M.Z."/>
            <person name="Ahmed R."/>
            <person name="Khan M.M."/>
            <person name="Islam R."/>
            <person name="Rashid M.M."/>
            <person name="Khan S.A."/>
            <person name="Rahman M.S."/>
            <person name="Alam M."/>
            <person name="Yahiya A.S."/>
            <person name="Khan M.S."/>
            <person name="Azam M.S."/>
            <person name="Haque T."/>
            <person name="Lashkar M.Z.H."/>
            <person name="Akhand A.I."/>
            <person name="Morshed G."/>
            <person name="Roy S."/>
            <person name="Uddin K.S."/>
            <person name="Rabeya T."/>
            <person name="Hossain A.S."/>
            <person name="Chowdhury A."/>
            <person name="Snigdha A.R."/>
            <person name="Mortoza M.S."/>
            <person name="Matin S.A."/>
            <person name="Hoque S.M.E."/>
            <person name="Islam M.K."/>
            <person name="Roy D.K."/>
            <person name="Haider R."/>
            <person name="Moosa M.M."/>
            <person name="Elias S.M."/>
            <person name="Hasan A.M."/>
            <person name="Jahan S."/>
            <person name="Shafiuddin M."/>
            <person name="Mahmood N."/>
            <person name="Shommy N.S."/>
        </authorList>
    </citation>
    <scope>NUCLEOTIDE SEQUENCE [LARGE SCALE GENOMIC DNA]</scope>
    <source>
        <strain evidence="2">cv. O-4</strain>
    </source>
</reference>
<gene>
    <name evidence="1" type="ORF">COLO4_32040</name>
</gene>
<dbReference type="Proteomes" id="UP000187203">
    <property type="component" value="Unassembled WGS sequence"/>
</dbReference>
<evidence type="ECO:0000313" key="1">
    <source>
        <dbReference type="EMBL" id="OMO64498.1"/>
    </source>
</evidence>
<dbReference type="AlphaFoldDB" id="A0A1R3H2A2"/>
<dbReference type="EMBL" id="AWUE01020952">
    <property type="protein sequence ID" value="OMO64498.1"/>
    <property type="molecule type" value="Genomic_DNA"/>
</dbReference>
<protein>
    <submittedName>
        <fullName evidence="1">Uncharacterized protein</fullName>
    </submittedName>
</protein>
<evidence type="ECO:0000313" key="2">
    <source>
        <dbReference type="Proteomes" id="UP000187203"/>
    </source>
</evidence>
<sequence>MVPLLPPWLGPCRVAVTAACCHGLARPSPLAVG</sequence>
<accession>A0A1R3H2A2</accession>
<comment type="caution">
    <text evidence="1">The sequence shown here is derived from an EMBL/GenBank/DDBJ whole genome shotgun (WGS) entry which is preliminary data.</text>
</comment>
<organism evidence="1 2">
    <name type="scientific">Corchorus olitorius</name>
    <dbReference type="NCBI Taxonomy" id="93759"/>
    <lineage>
        <taxon>Eukaryota</taxon>
        <taxon>Viridiplantae</taxon>
        <taxon>Streptophyta</taxon>
        <taxon>Embryophyta</taxon>
        <taxon>Tracheophyta</taxon>
        <taxon>Spermatophyta</taxon>
        <taxon>Magnoliopsida</taxon>
        <taxon>eudicotyledons</taxon>
        <taxon>Gunneridae</taxon>
        <taxon>Pentapetalae</taxon>
        <taxon>rosids</taxon>
        <taxon>malvids</taxon>
        <taxon>Malvales</taxon>
        <taxon>Malvaceae</taxon>
        <taxon>Grewioideae</taxon>
        <taxon>Apeibeae</taxon>
        <taxon>Corchorus</taxon>
    </lineage>
</organism>